<evidence type="ECO:0000256" key="1">
    <source>
        <dbReference type="SAM" id="MobiDB-lite"/>
    </source>
</evidence>
<accession>A0A2H9THI8</accession>
<name>A0A2H9THI8_9FUNG</name>
<comment type="caution">
    <text evidence="2">The sequence shown here is derived from an EMBL/GenBank/DDBJ whole genome shotgun (WGS) entry which is preliminary data.</text>
</comment>
<organism evidence="2 3">
    <name type="scientific">Paramicrosporidium saccamoebae</name>
    <dbReference type="NCBI Taxonomy" id="1246581"/>
    <lineage>
        <taxon>Eukaryota</taxon>
        <taxon>Fungi</taxon>
        <taxon>Fungi incertae sedis</taxon>
        <taxon>Cryptomycota</taxon>
        <taxon>Cryptomycota incertae sedis</taxon>
        <taxon>Paramicrosporidium</taxon>
    </lineage>
</organism>
<gene>
    <name evidence="2" type="ORF">PSACC_02979</name>
</gene>
<sequence length="203" mass="21992">MEKRGAEYEDGRDQETYKANIPYLSIEDVQDNSDETLPPADKRPESWQVGALPSLDSAVSLAGNPAALSENNVLLMSSGKSRCSSISSTISESLVDAEQAGILGGMINDHAPWKQSCDSLPTGRGDSLARHNGKQSIVTDPGPYGHDNGHGRNMSSYGSTVGEDHENFILMYDMLTGIRHSVSVCQAKPCRPLSEEDFKYART</sequence>
<feature type="compositionally biased region" description="Basic and acidic residues" evidence="1">
    <location>
        <begin position="1"/>
        <end position="16"/>
    </location>
</feature>
<dbReference type="EMBL" id="MTSL01000186">
    <property type="protein sequence ID" value="PJF17179.1"/>
    <property type="molecule type" value="Genomic_DNA"/>
</dbReference>
<proteinExistence type="predicted"/>
<evidence type="ECO:0000313" key="2">
    <source>
        <dbReference type="EMBL" id="PJF17179.1"/>
    </source>
</evidence>
<reference evidence="2 3" key="1">
    <citation type="submission" date="2016-10" db="EMBL/GenBank/DDBJ databases">
        <title>The genome of Paramicrosporidium saccamoebae is the missing link in understanding Cryptomycota and Microsporidia evolution.</title>
        <authorList>
            <person name="Quandt C.A."/>
            <person name="Beaudet D."/>
            <person name="Corsaro D."/>
            <person name="Michel R."/>
            <person name="Corradi N."/>
            <person name="James T."/>
        </authorList>
    </citation>
    <scope>NUCLEOTIDE SEQUENCE [LARGE SCALE GENOMIC DNA]</scope>
    <source>
        <strain evidence="2 3">KSL3</strain>
    </source>
</reference>
<keyword evidence="3" id="KW-1185">Reference proteome</keyword>
<protein>
    <submittedName>
        <fullName evidence="2">Uncharacterized protein</fullName>
    </submittedName>
</protein>
<dbReference type="Proteomes" id="UP000240830">
    <property type="component" value="Unassembled WGS sequence"/>
</dbReference>
<dbReference type="OrthoDB" id="5599952at2759"/>
<dbReference type="STRING" id="1246581.A0A2H9THI8"/>
<evidence type="ECO:0000313" key="3">
    <source>
        <dbReference type="Proteomes" id="UP000240830"/>
    </source>
</evidence>
<dbReference type="AlphaFoldDB" id="A0A2H9THI8"/>
<feature type="region of interest" description="Disordered" evidence="1">
    <location>
        <begin position="1"/>
        <end position="45"/>
    </location>
</feature>
<feature type="region of interest" description="Disordered" evidence="1">
    <location>
        <begin position="118"/>
        <end position="156"/>
    </location>
</feature>